<dbReference type="Proteomes" id="UP000245125">
    <property type="component" value="Unassembled WGS sequence"/>
</dbReference>
<proteinExistence type="predicted"/>
<name>A0A2U3QJG2_9BACT</name>
<protein>
    <submittedName>
        <fullName evidence="1">Uncharacterized protein</fullName>
    </submittedName>
</protein>
<organism evidence="1 2">
    <name type="scientific">Candidatus Sulfobium mesophilum</name>
    <dbReference type="NCBI Taxonomy" id="2016548"/>
    <lineage>
        <taxon>Bacteria</taxon>
        <taxon>Pseudomonadati</taxon>
        <taxon>Nitrospirota</taxon>
        <taxon>Nitrospiria</taxon>
        <taxon>Nitrospirales</taxon>
        <taxon>Nitrospiraceae</taxon>
        <taxon>Candidatus Sulfobium</taxon>
    </lineage>
</organism>
<gene>
    <name evidence="1" type="ORF">NBG4_60023</name>
</gene>
<sequence>MKTCSLCGKQVEVDKYFSRKSVCPKCGGDLHICMNCRFFSERAHNKCSEPKADFQRTRDKANFCDYFSFAEREASSSDAAKSDAIKRLEDLFKK</sequence>
<evidence type="ECO:0000313" key="2">
    <source>
        <dbReference type="Proteomes" id="UP000245125"/>
    </source>
</evidence>
<keyword evidence="2" id="KW-1185">Reference proteome</keyword>
<accession>A0A2U3QJG2</accession>
<dbReference type="EMBL" id="OUUY01000108">
    <property type="protein sequence ID" value="SPQ01547.1"/>
    <property type="molecule type" value="Genomic_DNA"/>
</dbReference>
<reference evidence="2" key="1">
    <citation type="submission" date="2018-03" db="EMBL/GenBank/DDBJ databases">
        <authorList>
            <person name="Zecchin S."/>
        </authorList>
    </citation>
    <scope>NUCLEOTIDE SEQUENCE [LARGE SCALE GENOMIC DNA]</scope>
</reference>
<dbReference type="AlphaFoldDB" id="A0A2U3QJG2"/>
<evidence type="ECO:0000313" key="1">
    <source>
        <dbReference type="EMBL" id="SPQ01547.1"/>
    </source>
</evidence>